<accession>M5FR37</accession>
<dbReference type="RefSeq" id="XP_040624222.1">
    <property type="nucleotide sequence ID" value="XM_040774552.1"/>
</dbReference>
<dbReference type="OrthoDB" id="3251205at2759"/>
<dbReference type="Proteomes" id="UP000030653">
    <property type="component" value="Unassembled WGS sequence"/>
</dbReference>
<name>M5FR37_DACPD</name>
<proteinExistence type="predicted"/>
<evidence type="ECO:0000313" key="2">
    <source>
        <dbReference type="Proteomes" id="UP000030653"/>
    </source>
</evidence>
<feature type="non-terminal residue" evidence="1">
    <location>
        <position position="73"/>
    </location>
</feature>
<organism evidence="1 2">
    <name type="scientific">Dacryopinax primogenitus (strain DJM 731)</name>
    <name type="common">Brown rot fungus</name>
    <dbReference type="NCBI Taxonomy" id="1858805"/>
    <lineage>
        <taxon>Eukaryota</taxon>
        <taxon>Fungi</taxon>
        <taxon>Dikarya</taxon>
        <taxon>Basidiomycota</taxon>
        <taxon>Agaricomycotina</taxon>
        <taxon>Dacrymycetes</taxon>
        <taxon>Dacrymycetales</taxon>
        <taxon>Dacrymycetaceae</taxon>
        <taxon>Dacryopinax</taxon>
    </lineage>
</organism>
<gene>
    <name evidence="1" type="ORF">DACRYDRAFT_44023</name>
</gene>
<protein>
    <submittedName>
        <fullName evidence="1">Uncharacterized protein</fullName>
    </submittedName>
</protein>
<evidence type="ECO:0000313" key="1">
    <source>
        <dbReference type="EMBL" id="EJT97324.1"/>
    </source>
</evidence>
<sequence length="73" mass="8091">VAVGYNIGCKHSKMVTCSMLGAHAEALSLQFFMGAFHGYAQNRKCQLCFHPCFLATAGLEDFKTNEQIFSKQN</sequence>
<dbReference type="InterPro" id="IPR040521">
    <property type="entry name" value="KDZ"/>
</dbReference>
<dbReference type="GeneID" id="63689614"/>
<reference evidence="1 2" key="1">
    <citation type="journal article" date="2012" name="Science">
        <title>The Paleozoic origin of enzymatic lignin decomposition reconstructed from 31 fungal genomes.</title>
        <authorList>
            <person name="Floudas D."/>
            <person name="Binder M."/>
            <person name="Riley R."/>
            <person name="Barry K."/>
            <person name="Blanchette R.A."/>
            <person name="Henrissat B."/>
            <person name="Martinez A.T."/>
            <person name="Otillar R."/>
            <person name="Spatafora J.W."/>
            <person name="Yadav J.S."/>
            <person name="Aerts A."/>
            <person name="Benoit I."/>
            <person name="Boyd A."/>
            <person name="Carlson A."/>
            <person name="Copeland A."/>
            <person name="Coutinho P.M."/>
            <person name="de Vries R.P."/>
            <person name="Ferreira P."/>
            <person name="Findley K."/>
            <person name="Foster B."/>
            <person name="Gaskell J."/>
            <person name="Glotzer D."/>
            <person name="Gorecki P."/>
            <person name="Heitman J."/>
            <person name="Hesse C."/>
            <person name="Hori C."/>
            <person name="Igarashi K."/>
            <person name="Jurgens J.A."/>
            <person name="Kallen N."/>
            <person name="Kersten P."/>
            <person name="Kohler A."/>
            <person name="Kuees U."/>
            <person name="Kumar T.K.A."/>
            <person name="Kuo A."/>
            <person name="LaButti K."/>
            <person name="Larrondo L.F."/>
            <person name="Lindquist E."/>
            <person name="Ling A."/>
            <person name="Lombard V."/>
            <person name="Lucas S."/>
            <person name="Lundell T."/>
            <person name="Martin R."/>
            <person name="McLaughlin D.J."/>
            <person name="Morgenstern I."/>
            <person name="Morin E."/>
            <person name="Murat C."/>
            <person name="Nagy L.G."/>
            <person name="Nolan M."/>
            <person name="Ohm R.A."/>
            <person name="Patyshakuliyeva A."/>
            <person name="Rokas A."/>
            <person name="Ruiz-Duenas F.J."/>
            <person name="Sabat G."/>
            <person name="Salamov A."/>
            <person name="Samejima M."/>
            <person name="Schmutz J."/>
            <person name="Slot J.C."/>
            <person name="St John F."/>
            <person name="Stenlid J."/>
            <person name="Sun H."/>
            <person name="Sun S."/>
            <person name="Syed K."/>
            <person name="Tsang A."/>
            <person name="Wiebenga A."/>
            <person name="Young D."/>
            <person name="Pisabarro A."/>
            <person name="Eastwood D.C."/>
            <person name="Martin F."/>
            <person name="Cullen D."/>
            <person name="Grigoriev I.V."/>
            <person name="Hibbett D.S."/>
        </authorList>
    </citation>
    <scope>NUCLEOTIDE SEQUENCE [LARGE SCALE GENOMIC DNA]</scope>
    <source>
        <strain evidence="1 2">DJM-731 SS1</strain>
    </source>
</reference>
<feature type="non-terminal residue" evidence="1">
    <location>
        <position position="1"/>
    </location>
</feature>
<dbReference type="EMBL" id="JH795877">
    <property type="protein sequence ID" value="EJT97324.1"/>
    <property type="molecule type" value="Genomic_DNA"/>
</dbReference>
<keyword evidence="2" id="KW-1185">Reference proteome</keyword>
<dbReference type="HOGENOM" id="CLU_091791_2_0_1"/>
<dbReference type="AlphaFoldDB" id="M5FR37"/>
<dbReference type="Pfam" id="PF18758">
    <property type="entry name" value="KDZ"/>
    <property type="match status" value="1"/>
</dbReference>